<keyword evidence="3" id="KW-1185">Reference proteome</keyword>
<sequence>MLGDSVDGSKAEKSTWYKPAEGILPAPLSRERLEESMNISEERKQVLRQKMKDKPNDSEDLTGNFLQDPK</sequence>
<evidence type="ECO:0000256" key="1">
    <source>
        <dbReference type="SAM" id="MobiDB-lite"/>
    </source>
</evidence>
<accession>A0A9W9BWE0</accession>
<dbReference type="AlphaFoldDB" id="A0A9W9BWE0"/>
<comment type="caution">
    <text evidence="2">The sequence shown here is derived from an EMBL/GenBank/DDBJ whole genome shotgun (WGS) entry which is preliminary data.</text>
</comment>
<proteinExistence type="predicted"/>
<dbReference type="Proteomes" id="UP001140562">
    <property type="component" value="Unassembled WGS sequence"/>
</dbReference>
<feature type="compositionally biased region" description="Basic and acidic residues" evidence="1">
    <location>
        <begin position="46"/>
        <end position="57"/>
    </location>
</feature>
<dbReference type="EMBL" id="JAPEUV010000200">
    <property type="protein sequence ID" value="KAJ4330403.1"/>
    <property type="molecule type" value="Genomic_DNA"/>
</dbReference>
<gene>
    <name evidence="2" type="ORF">N0V87_010007</name>
</gene>
<organism evidence="2 3">
    <name type="scientific">Didymella glomerata</name>
    <dbReference type="NCBI Taxonomy" id="749621"/>
    <lineage>
        <taxon>Eukaryota</taxon>
        <taxon>Fungi</taxon>
        <taxon>Dikarya</taxon>
        <taxon>Ascomycota</taxon>
        <taxon>Pezizomycotina</taxon>
        <taxon>Dothideomycetes</taxon>
        <taxon>Pleosporomycetidae</taxon>
        <taxon>Pleosporales</taxon>
        <taxon>Pleosporineae</taxon>
        <taxon>Didymellaceae</taxon>
        <taxon>Didymella</taxon>
    </lineage>
</organism>
<evidence type="ECO:0000313" key="2">
    <source>
        <dbReference type="EMBL" id="KAJ4330403.1"/>
    </source>
</evidence>
<reference evidence="2" key="1">
    <citation type="submission" date="2022-10" db="EMBL/GenBank/DDBJ databases">
        <title>Tapping the CABI collections for fungal endophytes: first genome assemblies for Collariella, Neodidymelliopsis, Ascochyta clinopodiicola, Didymella pomorum, Didymosphaeria variabile, Neocosmospora piperis and Neocucurbitaria cava.</title>
        <authorList>
            <person name="Hill R."/>
        </authorList>
    </citation>
    <scope>NUCLEOTIDE SEQUENCE</scope>
    <source>
        <strain evidence="2">IMI 360193</strain>
    </source>
</reference>
<evidence type="ECO:0000313" key="3">
    <source>
        <dbReference type="Proteomes" id="UP001140562"/>
    </source>
</evidence>
<dbReference type="OrthoDB" id="3660917at2759"/>
<name>A0A9W9BWE0_9PLEO</name>
<feature type="region of interest" description="Disordered" evidence="1">
    <location>
        <begin position="46"/>
        <end position="70"/>
    </location>
</feature>
<protein>
    <submittedName>
        <fullName evidence="2">Uncharacterized protein</fullName>
    </submittedName>
</protein>